<dbReference type="GO" id="GO:0032259">
    <property type="term" value="P:methylation"/>
    <property type="evidence" value="ECO:0007669"/>
    <property type="project" value="UniProtKB-KW"/>
</dbReference>
<dbReference type="CDD" id="cd02440">
    <property type="entry name" value="AdoMet_MTases"/>
    <property type="match status" value="1"/>
</dbReference>
<keyword evidence="4 9" id="KW-0808">Transferase</keyword>
<evidence type="ECO:0000256" key="5">
    <source>
        <dbReference type="ARBA" id="ARBA00022691"/>
    </source>
</evidence>
<evidence type="ECO:0000256" key="2">
    <source>
        <dbReference type="ARBA" id="ARBA00022490"/>
    </source>
</evidence>
<evidence type="ECO:0000313" key="9">
    <source>
        <dbReference type="EMBL" id="SNR66265.1"/>
    </source>
</evidence>
<dbReference type="RefSeq" id="WP_327438358.1">
    <property type="nucleotide sequence ID" value="NZ_FZOC01000001.1"/>
</dbReference>
<name>A0A238Y4Y9_9BACT</name>
<comment type="subcellular location">
    <subcellularLocation>
        <location evidence="1">Cytoplasm</location>
    </subcellularLocation>
</comment>
<keyword evidence="2" id="KW-0963">Cytoplasm</keyword>
<dbReference type="Pfam" id="PF10672">
    <property type="entry name" value="Methyltrans_SAM"/>
    <property type="match status" value="1"/>
</dbReference>
<gene>
    <name evidence="9" type="ORF">SAMN04488503_0696</name>
</gene>
<dbReference type="InterPro" id="IPR041532">
    <property type="entry name" value="RlmI-like_PUA"/>
</dbReference>
<protein>
    <submittedName>
        <fullName evidence="9">SAM-dependent methyltransferase</fullName>
    </submittedName>
</protein>
<accession>A0A238Y4Y9</accession>
<proteinExistence type="inferred from homology"/>
<keyword evidence="5" id="KW-0949">S-adenosyl-L-methionine</keyword>
<evidence type="ECO:0000259" key="7">
    <source>
        <dbReference type="Pfam" id="PF10672"/>
    </source>
</evidence>
<organism evidence="9 10">
    <name type="scientific">Humidesulfovibrio mexicanus</name>
    <dbReference type="NCBI Taxonomy" id="147047"/>
    <lineage>
        <taxon>Bacteria</taxon>
        <taxon>Pseudomonadati</taxon>
        <taxon>Thermodesulfobacteriota</taxon>
        <taxon>Desulfovibrionia</taxon>
        <taxon>Desulfovibrionales</taxon>
        <taxon>Desulfovibrionaceae</taxon>
        <taxon>Humidesulfovibrio</taxon>
    </lineage>
</organism>
<dbReference type="InterPro" id="IPR015947">
    <property type="entry name" value="PUA-like_sf"/>
</dbReference>
<dbReference type="PANTHER" id="PTHR42873:SF1">
    <property type="entry name" value="S-ADENOSYLMETHIONINE-DEPENDENT METHYLTRANSFERASE DOMAIN-CONTAINING PROTEIN"/>
    <property type="match status" value="1"/>
</dbReference>
<evidence type="ECO:0000313" key="10">
    <source>
        <dbReference type="Proteomes" id="UP000198324"/>
    </source>
</evidence>
<dbReference type="GO" id="GO:0008168">
    <property type="term" value="F:methyltransferase activity"/>
    <property type="evidence" value="ECO:0007669"/>
    <property type="project" value="UniProtKB-KW"/>
</dbReference>
<dbReference type="Proteomes" id="UP000198324">
    <property type="component" value="Unassembled WGS sequence"/>
</dbReference>
<keyword evidence="3 9" id="KW-0489">Methyltransferase</keyword>
<dbReference type="SUPFAM" id="SSF53335">
    <property type="entry name" value="S-adenosyl-L-methionine-dependent methyltransferases"/>
    <property type="match status" value="1"/>
</dbReference>
<evidence type="ECO:0000256" key="4">
    <source>
        <dbReference type="ARBA" id="ARBA00022679"/>
    </source>
</evidence>
<dbReference type="InterPro" id="IPR019614">
    <property type="entry name" value="SAM-dep_methyl-trfase"/>
</dbReference>
<dbReference type="GO" id="GO:0005737">
    <property type="term" value="C:cytoplasm"/>
    <property type="evidence" value="ECO:0007669"/>
    <property type="project" value="UniProtKB-SubCell"/>
</dbReference>
<dbReference type="EMBL" id="FZOC01000001">
    <property type="protein sequence ID" value="SNR66265.1"/>
    <property type="molecule type" value="Genomic_DNA"/>
</dbReference>
<dbReference type="Gene3D" id="3.40.50.150">
    <property type="entry name" value="Vaccinia Virus protein VP39"/>
    <property type="match status" value="1"/>
</dbReference>
<dbReference type="PROSITE" id="PS50890">
    <property type="entry name" value="PUA"/>
    <property type="match status" value="1"/>
</dbReference>
<sequence>MSAAPASNAVAMRTLALRKGEDRRLAAGHLWIFSNEIDVAKTPLTGFAPGECARVESPQGRPLGCAYVNPAALIAGRVYCQDATRPLDGELVRARLGQALALREALFDAPFYRLAFGEADMLPGLVVDRFGPVLAVQIGTAGMERLRGEIVDALTELVEPTGILFKNDLPGRELEGLARTVEVAAGTVPDEAEIEENGCRFVFPLAGGQKTGWFYDMRAARAMAAGLSRGRAVLDVFSYAGGLGVACARAGAESALCLDASGQALEHAARSAALSGVADHVETLAADAFAGLKELRAAGRRFGLVSVDPPAFVKRRKDLDKGLAAYRTANRLALELVEDGGFLLACSCSQHVGRDDLRKVLAGAARDAGVRLALVRQCHQDADHPIHPAMPETEYLKGFLCRVIRPGRGL</sequence>
<dbReference type="GO" id="GO:0003723">
    <property type="term" value="F:RNA binding"/>
    <property type="evidence" value="ECO:0007669"/>
    <property type="project" value="InterPro"/>
</dbReference>
<dbReference type="CDD" id="cd11572">
    <property type="entry name" value="RlmI_M_like"/>
    <property type="match status" value="1"/>
</dbReference>
<dbReference type="Gene3D" id="2.30.130.10">
    <property type="entry name" value="PUA domain"/>
    <property type="match status" value="1"/>
</dbReference>
<feature type="domain" description="RlmI-like PUA" evidence="8">
    <location>
        <begin position="17"/>
        <end position="79"/>
    </location>
</feature>
<dbReference type="PANTHER" id="PTHR42873">
    <property type="entry name" value="RIBOSOMAL RNA LARGE SUBUNIT METHYLTRANSFERASE"/>
    <property type="match status" value="1"/>
</dbReference>
<dbReference type="InterPro" id="IPR036974">
    <property type="entry name" value="PUA_sf"/>
</dbReference>
<dbReference type="SUPFAM" id="SSF88697">
    <property type="entry name" value="PUA domain-like"/>
    <property type="match status" value="1"/>
</dbReference>
<feature type="domain" description="S-adenosylmethionine-dependent methyltransferase" evidence="7">
    <location>
        <begin position="185"/>
        <end position="378"/>
    </location>
</feature>
<dbReference type="Gene3D" id="3.30.750.80">
    <property type="entry name" value="RNA methyltransferase domain (HRMD) like"/>
    <property type="match status" value="1"/>
</dbReference>
<keyword evidence="10" id="KW-1185">Reference proteome</keyword>
<evidence type="ECO:0000259" key="8">
    <source>
        <dbReference type="Pfam" id="PF17785"/>
    </source>
</evidence>
<reference evidence="9 10" key="1">
    <citation type="submission" date="2017-06" db="EMBL/GenBank/DDBJ databases">
        <authorList>
            <person name="Kim H.J."/>
            <person name="Triplett B.A."/>
        </authorList>
    </citation>
    <scope>NUCLEOTIDE SEQUENCE [LARGE SCALE GENOMIC DNA]</scope>
    <source>
        <strain evidence="9 10">DSM 13116</strain>
    </source>
</reference>
<evidence type="ECO:0000256" key="6">
    <source>
        <dbReference type="ARBA" id="ARBA00038091"/>
    </source>
</evidence>
<dbReference type="AlphaFoldDB" id="A0A238Y4Y9"/>
<dbReference type="Pfam" id="PF17785">
    <property type="entry name" value="PUA_3"/>
    <property type="match status" value="1"/>
</dbReference>
<evidence type="ECO:0000256" key="1">
    <source>
        <dbReference type="ARBA" id="ARBA00004496"/>
    </source>
</evidence>
<evidence type="ECO:0000256" key="3">
    <source>
        <dbReference type="ARBA" id="ARBA00022603"/>
    </source>
</evidence>
<dbReference type="CDD" id="cd21153">
    <property type="entry name" value="PUA_RlmI"/>
    <property type="match status" value="1"/>
</dbReference>
<dbReference type="InterPro" id="IPR029063">
    <property type="entry name" value="SAM-dependent_MTases_sf"/>
</dbReference>
<comment type="similarity">
    <text evidence="6">Belongs to the methyltransferase superfamily. RlmI family.</text>
</comment>